<dbReference type="SMART" id="SM00318">
    <property type="entry name" value="SNc"/>
    <property type="match status" value="1"/>
</dbReference>
<evidence type="ECO:0000313" key="5">
    <source>
        <dbReference type="Proteomes" id="UP000182840"/>
    </source>
</evidence>
<dbReference type="InterPro" id="IPR035437">
    <property type="entry name" value="SNase_OB-fold_sf"/>
</dbReference>
<feature type="region of interest" description="Disordered" evidence="1">
    <location>
        <begin position="1"/>
        <end position="35"/>
    </location>
</feature>
<dbReference type="SUPFAM" id="SSF50199">
    <property type="entry name" value="Staphylococcal nuclease"/>
    <property type="match status" value="1"/>
</dbReference>
<dbReference type="EMBL" id="CP018171">
    <property type="protein sequence ID" value="APH71919.1"/>
    <property type="molecule type" value="Genomic_DNA"/>
</dbReference>
<dbReference type="Pfam" id="PF00565">
    <property type="entry name" value="SNase"/>
    <property type="match status" value="1"/>
</dbReference>
<dbReference type="Gene3D" id="2.40.50.90">
    <property type="match status" value="1"/>
</dbReference>
<proteinExistence type="predicted"/>
<keyword evidence="2" id="KW-1133">Transmembrane helix</keyword>
<organism evidence="4 5">
    <name type="scientific">Aquibium oceanicum</name>
    <dbReference type="NCBI Taxonomy" id="1670800"/>
    <lineage>
        <taxon>Bacteria</taxon>
        <taxon>Pseudomonadati</taxon>
        <taxon>Pseudomonadota</taxon>
        <taxon>Alphaproteobacteria</taxon>
        <taxon>Hyphomicrobiales</taxon>
        <taxon>Phyllobacteriaceae</taxon>
        <taxon>Aquibium</taxon>
    </lineage>
</organism>
<reference evidence="5" key="1">
    <citation type="submission" date="2016-11" db="EMBL/GenBank/DDBJ databases">
        <title>Mesorhizobium oceanicum sp. nov., isolated from deep seawater in South China Sea.</title>
        <authorList>
            <person name="Fu G.-Y."/>
        </authorList>
    </citation>
    <scope>NUCLEOTIDE SEQUENCE [LARGE SCALE GENOMIC DNA]</scope>
    <source>
        <strain evidence="5">B7</strain>
    </source>
</reference>
<accession>A0A1L3SR87</accession>
<dbReference type="RefSeq" id="WP_072604183.1">
    <property type="nucleotide sequence ID" value="NZ_CP018171.1"/>
</dbReference>
<name>A0A1L3SR87_9HYPH</name>
<evidence type="ECO:0000256" key="2">
    <source>
        <dbReference type="SAM" id="Phobius"/>
    </source>
</evidence>
<keyword evidence="5" id="KW-1185">Reference proteome</keyword>
<dbReference type="InterPro" id="IPR016071">
    <property type="entry name" value="Staphylococal_nuclease_OB-fold"/>
</dbReference>
<feature type="transmembrane region" description="Helical" evidence="2">
    <location>
        <begin position="41"/>
        <end position="61"/>
    </location>
</feature>
<dbReference type="AlphaFoldDB" id="A0A1L3SR87"/>
<evidence type="ECO:0000256" key="1">
    <source>
        <dbReference type="SAM" id="MobiDB-lite"/>
    </source>
</evidence>
<evidence type="ECO:0000259" key="3">
    <source>
        <dbReference type="PROSITE" id="PS50830"/>
    </source>
</evidence>
<gene>
    <name evidence="4" type="ORF">BSQ44_11525</name>
</gene>
<feature type="compositionally biased region" description="Basic and acidic residues" evidence="1">
    <location>
        <begin position="1"/>
        <end position="12"/>
    </location>
</feature>
<keyword evidence="2" id="KW-0812">Transmembrane</keyword>
<sequence>MAGEKFGSRNDRPTGGVSGKSRPRPRQAPPKRAPYKPGMSLSFGFLVLAVILAAAALPFLAGAAPTPDLVGYFEPGKAEQPLRGDVALRGPDRETARLPSGHLIEKRFSICGSAARIDCVVDGDTFWMDGVKIRIADIDTPEVSGPACASEKRLADEATHRLQTLLNDGPFELRRADRDEDRYGRKLRTVHRDGRSIGEILVADGLAHEWRGRKESWCG</sequence>
<dbReference type="STRING" id="1670800.BSQ44_11525"/>
<feature type="domain" description="TNase-like" evidence="3">
    <location>
        <begin position="111"/>
        <end position="207"/>
    </location>
</feature>
<protein>
    <recommendedName>
        <fullName evidence="3">TNase-like domain-containing protein</fullName>
    </recommendedName>
</protein>
<dbReference type="PROSITE" id="PS50830">
    <property type="entry name" value="TNASE_3"/>
    <property type="match status" value="1"/>
</dbReference>
<dbReference type="Proteomes" id="UP000182840">
    <property type="component" value="Chromosome"/>
</dbReference>
<keyword evidence="2" id="KW-0472">Membrane</keyword>
<dbReference type="KEGG" id="meso:BSQ44_11525"/>
<evidence type="ECO:0000313" key="4">
    <source>
        <dbReference type="EMBL" id="APH71919.1"/>
    </source>
</evidence>